<sequence>MKVCFITYGCKINQAESQRWEKLLRLKGYSVTTNPEEAEIWIINTCAVTHKAEVQSRQIIDKAKRTGKKAYVTGCYVELCKINGNEDLKVFSNFEKNNIINMFEVLNESDKLNISRHRAIVKIQDGCNHYCSYCIVPYLRGKPRSYKFEEILREINDYTAMGIKEIVLSGVNIGLYGIDFENKIKLNKLLKALLKETSGFRIRLSSIEVNHIDDEFLEIISDRRICKHLHIPVQHGSDKILNLMNRPYNSIQFLRVIEKILKLYPDIAIGTDVIVGFPAETEEDFKKTLQLIEKIRFSYLHVFPYSKRPFTKASQMSEHIPESLKKERVNYLIKIGKKKKSEYIKKFLGSELEVIVESKKNGFFSGTSDNYIKCFIDSKESITGNILRVIVNNVDEEHAFATLINDR</sequence>
<evidence type="ECO:0000256" key="16">
    <source>
        <dbReference type="ARBA" id="ARBA00080698"/>
    </source>
</evidence>
<dbReference type="Gene3D" id="3.40.50.12160">
    <property type="entry name" value="Methylthiotransferase, N-terminal domain"/>
    <property type="match status" value="1"/>
</dbReference>
<dbReference type="AlphaFoldDB" id="A0AAU8GXZ9"/>
<evidence type="ECO:0000256" key="3">
    <source>
        <dbReference type="ARBA" id="ARBA00003234"/>
    </source>
</evidence>
<evidence type="ECO:0000256" key="1">
    <source>
        <dbReference type="ARBA" id="ARBA00001966"/>
    </source>
</evidence>
<feature type="domain" description="TRAM" evidence="18">
    <location>
        <begin position="345"/>
        <end position="405"/>
    </location>
</feature>
<evidence type="ECO:0000256" key="11">
    <source>
        <dbReference type="ARBA" id="ARBA00023014"/>
    </source>
</evidence>
<evidence type="ECO:0000256" key="14">
    <source>
        <dbReference type="ARBA" id="ARBA00051661"/>
    </source>
</evidence>
<dbReference type="InterPro" id="IPR005839">
    <property type="entry name" value="Methylthiotransferase"/>
</dbReference>
<dbReference type="Gene3D" id="3.30.750.200">
    <property type="match status" value="1"/>
</dbReference>
<dbReference type="SMART" id="SM00729">
    <property type="entry name" value="Elp3"/>
    <property type="match status" value="1"/>
</dbReference>
<dbReference type="NCBIfam" id="TIGR01579">
    <property type="entry name" value="MiaB-like-C"/>
    <property type="match status" value="1"/>
</dbReference>
<dbReference type="SFLD" id="SFLDG01082">
    <property type="entry name" value="B12-binding_domain_containing"/>
    <property type="match status" value="1"/>
</dbReference>
<evidence type="ECO:0000256" key="10">
    <source>
        <dbReference type="ARBA" id="ARBA00023004"/>
    </source>
</evidence>
<comment type="function">
    <text evidence="2">Catalyzes the methylthiolation of N6-threonylcarbamoyladenosine (t(6)A), leading to the formation of 2-methylthio-N6-threonylcarbamoyladenosine (ms(2)t(6)A) at position 37 in tRNAs that read codons beginning with adenine.</text>
</comment>
<dbReference type="PANTHER" id="PTHR11918">
    <property type="entry name" value="RADICAL SAM PROTEINS"/>
    <property type="match status" value="1"/>
</dbReference>
<dbReference type="InterPro" id="IPR007197">
    <property type="entry name" value="rSAM"/>
</dbReference>
<evidence type="ECO:0000256" key="2">
    <source>
        <dbReference type="ARBA" id="ARBA00002399"/>
    </source>
</evidence>
<dbReference type="GO" id="GO:0035598">
    <property type="term" value="F:tRNA (N(6)-L-threonylcarbamoyladenosine(37)-C(2))-methylthiotransferase activity"/>
    <property type="evidence" value="ECO:0007669"/>
    <property type="project" value="UniProtKB-EC"/>
</dbReference>
<keyword evidence="8" id="KW-0949">S-adenosyl-L-methionine</keyword>
<comment type="cofactor">
    <cofactor evidence="1">
        <name>[4Fe-4S] cluster</name>
        <dbReference type="ChEBI" id="CHEBI:49883"/>
    </cofactor>
</comment>
<evidence type="ECO:0000256" key="13">
    <source>
        <dbReference type="ARBA" id="ARBA00033765"/>
    </source>
</evidence>
<dbReference type="PROSITE" id="PS51918">
    <property type="entry name" value="RADICAL_SAM"/>
    <property type="match status" value="1"/>
</dbReference>
<reference evidence="21" key="1">
    <citation type="submission" date="2024-01" db="EMBL/GenBank/DDBJ databases">
        <title>The first autotrophic representatives of the genus Thermodesulfovibrio.</title>
        <authorList>
            <person name="Maltseva A.I."/>
            <person name="Elcheninov A.G."/>
            <person name="Kublanov I.V."/>
            <person name="Lebedinsky A.V."/>
            <person name="Frolov E.N."/>
        </authorList>
    </citation>
    <scope>NUCLEOTIDE SEQUENCE</scope>
    <source>
        <strain evidence="21">3907-1M</strain>
    </source>
</reference>
<proteinExistence type="predicted"/>
<dbReference type="InterPro" id="IPR038135">
    <property type="entry name" value="Methylthiotransferase_N_sf"/>
</dbReference>
<dbReference type="NCBIfam" id="TIGR00089">
    <property type="entry name" value="MiaB/RimO family radical SAM methylthiotransferase"/>
    <property type="match status" value="1"/>
</dbReference>
<keyword evidence="10" id="KW-0408">Iron</keyword>
<dbReference type="Gene3D" id="3.30.750.210">
    <property type="match status" value="1"/>
</dbReference>
<accession>A0AAU8GXZ9</accession>
<dbReference type="CDD" id="cd01335">
    <property type="entry name" value="Radical_SAM"/>
    <property type="match status" value="1"/>
</dbReference>
<evidence type="ECO:0000256" key="17">
    <source>
        <dbReference type="ARBA" id="ARBA00081141"/>
    </source>
</evidence>
<dbReference type="Pfam" id="PF04055">
    <property type="entry name" value="Radical_SAM"/>
    <property type="match status" value="1"/>
</dbReference>
<comment type="catalytic activity">
    <reaction evidence="14">
        <text>N(6)-L-threonylcarbamoyladenosine(37) in tRNA + (sulfur carrier)-SH + AH2 + 2 S-adenosyl-L-methionine = 2-methylsulfanyl-N(6)-L-threonylcarbamoyladenosine(37) in tRNA + (sulfur carrier)-H + 5'-deoxyadenosine + L-methionine + A + S-adenosyl-L-homocysteine + 2 H(+)</text>
        <dbReference type="Rhea" id="RHEA:37075"/>
        <dbReference type="Rhea" id="RHEA-COMP:10163"/>
        <dbReference type="Rhea" id="RHEA-COMP:11092"/>
        <dbReference type="Rhea" id="RHEA-COMP:14737"/>
        <dbReference type="Rhea" id="RHEA-COMP:14739"/>
        <dbReference type="ChEBI" id="CHEBI:13193"/>
        <dbReference type="ChEBI" id="CHEBI:15378"/>
        <dbReference type="ChEBI" id="CHEBI:17319"/>
        <dbReference type="ChEBI" id="CHEBI:17499"/>
        <dbReference type="ChEBI" id="CHEBI:29917"/>
        <dbReference type="ChEBI" id="CHEBI:57844"/>
        <dbReference type="ChEBI" id="CHEBI:57856"/>
        <dbReference type="ChEBI" id="CHEBI:59789"/>
        <dbReference type="ChEBI" id="CHEBI:64428"/>
        <dbReference type="ChEBI" id="CHEBI:74418"/>
        <dbReference type="ChEBI" id="CHEBI:74420"/>
        <dbReference type="EC" id="2.8.4.5"/>
    </reaction>
</comment>
<dbReference type="EMBL" id="CP144373">
    <property type="protein sequence ID" value="XCH47253.1"/>
    <property type="molecule type" value="Genomic_DNA"/>
</dbReference>
<gene>
    <name evidence="21" type="primary">mtaB</name>
    <name evidence="21" type="ORF">V4D30_03015</name>
</gene>
<dbReference type="RefSeq" id="WP_353684776.1">
    <property type="nucleotide sequence ID" value="NZ_CP144373.1"/>
</dbReference>
<evidence type="ECO:0000256" key="5">
    <source>
        <dbReference type="ARBA" id="ARBA00022485"/>
    </source>
</evidence>
<keyword evidence="5" id="KW-0004">4Fe-4S</keyword>
<dbReference type="PROSITE" id="PS51449">
    <property type="entry name" value="MTTASE_N"/>
    <property type="match status" value="1"/>
</dbReference>
<keyword evidence="6" id="KW-0963">Cytoplasm</keyword>
<dbReference type="InterPro" id="IPR002792">
    <property type="entry name" value="TRAM_dom"/>
</dbReference>
<evidence type="ECO:0000313" key="21">
    <source>
        <dbReference type="EMBL" id="XCH47253.1"/>
    </source>
</evidence>
<dbReference type="EC" id="2.8.4.3" evidence="13"/>
<dbReference type="PROSITE" id="PS50926">
    <property type="entry name" value="TRAM"/>
    <property type="match status" value="1"/>
</dbReference>
<dbReference type="FunFam" id="3.40.50.12160:FF:000003">
    <property type="entry name" value="CDK5 regulatory subunit-associated protein 1"/>
    <property type="match status" value="1"/>
</dbReference>
<keyword evidence="7" id="KW-0808">Transferase</keyword>
<dbReference type="InterPro" id="IPR006638">
    <property type="entry name" value="Elp3/MiaA/NifB-like_rSAM"/>
</dbReference>
<dbReference type="Pfam" id="PF00919">
    <property type="entry name" value="UPF0004"/>
    <property type="match status" value="1"/>
</dbReference>
<evidence type="ECO:0000256" key="4">
    <source>
        <dbReference type="ARBA" id="ARBA00013273"/>
    </source>
</evidence>
<keyword evidence="9" id="KW-0479">Metal-binding</keyword>
<dbReference type="SUPFAM" id="SSF102114">
    <property type="entry name" value="Radical SAM enzymes"/>
    <property type="match status" value="1"/>
</dbReference>
<dbReference type="KEGG" id="taut:V4D30_03015"/>
<evidence type="ECO:0000256" key="8">
    <source>
        <dbReference type="ARBA" id="ARBA00022691"/>
    </source>
</evidence>
<comment type="function">
    <text evidence="3">Catalyzes the methylthiolation of N6-(dimethylallyl)adenosine (i(6)A), leading to the formation of 2-methylthio-N6-(dimethylallyl)adenosine (ms(2)i(6)A) at position 37 in tRNAs that read codons beginning with uridine.</text>
</comment>
<evidence type="ECO:0000259" key="19">
    <source>
        <dbReference type="PROSITE" id="PS51449"/>
    </source>
</evidence>
<dbReference type="InterPro" id="IPR020612">
    <property type="entry name" value="Methylthiotransferase_CS"/>
</dbReference>
<keyword evidence="11" id="KW-0411">Iron-sulfur</keyword>
<dbReference type="InterPro" id="IPR006467">
    <property type="entry name" value="MiaB-like_bact"/>
</dbReference>
<evidence type="ECO:0000259" key="20">
    <source>
        <dbReference type="PROSITE" id="PS51918"/>
    </source>
</evidence>
<evidence type="ECO:0000256" key="9">
    <source>
        <dbReference type="ARBA" id="ARBA00022723"/>
    </source>
</evidence>
<feature type="domain" description="MTTase N-terminal" evidence="19">
    <location>
        <begin position="1"/>
        <end position="108"/>
    </location>
</feature>
<evidence type="ECO:0000256" key="7">
    <source>
        <dbReference type="ARBA" id="ARBA00022679"/>
    </source>
</evidence>
<dbReference type="InterPro" id="IPR058240">
    <property type="entry name" value="rSAM_sf"/>
</dbReference>
<dbReference type="InterPro" id="IPR013848">
    <property type="entry name" value="Methylthiotransferase_N"/>
</dbReference>
<feature type="domain" description="Radical SAM core" evidence="20">
    <location>
        <begin position="113"/>
        <end position="342"/>
    </location>
</feature>
<dbReference type="SFLD" id="SFLDG01061">
    <property type="entry name" value="methylthiotransferase"/>
    <property type="match status" value="1"/>
</dbReference>
<dbReference type="EC" id="2.8.4.5" evidence="4"/>
<dbReference type="FunFam" id="3.80.30.20:FF:000001">
    <property type="entry name" value="tRNA-2-methylthio-N(6)-dimethylallyladenosine synthase 2"/>
    <property type="match status" value="1"/>
</dbReference>
<evidence type="ECO:0000256" key="15">
    <source>
        <dbReference type="ARBA" id="ARBA00068570"/>
    </source>
</evidence>
<name>A0AAU8GXZ9_9BACT</name>
<organism evidence="21">
    <name type="scientific">Thermodesulfovibrio autotrophicus</name>
    <dbReference type="NCBI Taxonomy" id="3118333"/>
    <lineage>
        <taxon>Bacteria</taxon>
        <taxon>Pseudomonadati</taxon>
        <taxon>Nitrospirota</taxon>
        <taxon>Thermodesulfovibrionia</taxon>
        <taxon>Thermodesulfovibrionales</taxon>
        <taxon>Thermodesulfovibrionaceae</taxon>
        <taxon>Thermodesulfovibrio</taxon>
    </lineage>
</organism>
<evidence type="ECO:0000256" key="6">
    <source>
        <dbReference type="ARBA" id="ARBA00022490"/>
    </source>
</evidence>
<dbReference type="GO" id="GO:0046872">
    <property type="term" value="F:metal ion binding"/>
    <property type="evidence" value="ECO:0007669"/>
    <property type="project" value="UniProtKB-KW"/>
</dbReference>
<dbReference type="GO" id="GO:0051539">
    <property type="term" value="F:4 iron, 4 sulfur cluster binding"/>
    <property type="evidence" value="ECO:0007669"/>
    <property type="project" value="UniProtKB-KW"/>
</dbReference>
<dbReference type="PANTHER" id="PTHR11918:SF45">
    <property type="entry name" value="THREONYLCARBAMOYLADENOSINE TRNA METHYLTHIOTRANSFERASE"/>
    <property type="match status" value="1"/>
</dbReference>
<dbReference type="GO" id="GO:0035597">
    <property type="term" value="F:tRNA-2-methylthio-N(6)-dimethylallyladenosine(37) synthase activity"/>
    <property type="evidence" value="ECO:0007669"/>
    <property type="project" value="UniProtKB-EC"/>
</dbReference>
<protein>
    <recommendedName>
        <fullName evidence="15">tRNA-2-methylthio-N(6)-dimethylallyladenosine synthase</fullName>
        <ecNumber evidence="13">2.8.4.3</ecNumber>
        <ecNumber evidence="4">2.8.4.5</ecNumber>
    </recommendedName>
    <alternativeName>
        <fullName evidence="17">(Dimethylallyl)adenosine tRNA methylthiotransferase MiaB</fullName>
    </alternativeName>
    <alternativeName>
        <fullName evidence="16">tRNA-i(6)A37 methylthiotransferase</fullName>
    </alternativeName>
    <alternativeName>
        <fullName evidence="12">tRNA-t(6)A37 methylthiotransferase</fullName>
    </alternativeName>
</protein>
<dbReference type="SFLD" id="SFLDS00029">
    <property type="entry name" value="Radical_SAM"/>
    <property type="match status" value="1"/>
</dbReference>
<evidence type="ECO:0000256" key="12">
    <source>
        <dbReference type="ARBA" id="ARBA00031213"/>
    </source>
</evidence>
<evidence type="ECO:0000259" key="18">
    <source>
        <dbReference type="PROSITE" id="PS50926"/>
    </source>
</evidence>
<dbReference type="PROSITE" id="PS01278">
    <property type="entry name" value="MTTASE_RADICAL"/>
    <property type="match status" value="1"/>
</dbReference>